<feature type="transmembrane region" description="Helical" evidence="9">
    <location>
        <begin position="130"/>
        <end position="147"/>
    </location>
</feature>
<dbReference type="PANTHER" id="PTHR23501">
    <property type="entry name" value="MAJOR FACILITATOR SUPERFAMILY"/>
    <property type="match status" value="1"/>
</dbReference>
<evidence type="ECO:0000256" key="4">
    <source>
        <dbReference type="ARBA" id="ARBA00022475"/>
    </source>
</evidence>
<keyword evidence="7 9" id="KW-0472">Membrane</keyword>
<feature type="transmembrane region" description="Helical" evidence="9">
    <location>
        <begin position="328"/>
        <end position="350"/>
    </location>
</feature>
<dbReference type="CDD" id="cd17502">
    <property type="entry name" value="MFS_Azr1_MDR_like"/>
    <property type="match status" value="1"/>
</dbReference>
<evidence type="ECO:0000256" key="8">
    <source>
        <dbReference type="SAM" id="MobiDB-lite"/>
    </source>
</evidence>
<gene>
    <name evidence="11" type="ORF">C8E97_4337</name>
</gene>
<dbReference type="PROSITE" id="PS50850">
    <property type="entry name" value="MFS"/>
    <property type="match status" value="1"/>
</dbReference>
<proteinExistence type="inferred from homology"/>
<comment type="subcellular location">
    <subcellularLocation>
        <location evidence="1">Cell membrane</location>
        <topology evidence="1">Multi-pass membrane protein</topology>
    </subcellularLocation>
</comment>
<feature type="transmembrane region" description="Helical" evidence="9">
    <location>
        <begin position="97"/>
        <end position="124"/>
    </location>
</feature>
<accession>A0A495W2Q9</accession>
<evidence type="ECO:0000259" key="10">
    <source>
        <dbReference type="PROSITE" id="PS50850"/>
    </source>
</evidence>
<feature type="transmembrane region" description="Helical" evidence="9">
    <location>
        <begin position="159"/>
        <end position="177"/>
    </location>
</feature>
<feature type="transmembrane region" description="Helical" evidence="9">
    <location>
        <begin position="29"/>
        <end position="53"/>
    </location>
</feature>
<feature type="transmembrane region" description="Helical" evidence="9">
    <location>
        <begin position="357"/>
        <end position="376"/>
    </location>
</feature>
<protein>
    <submittedName>
        <fullName evidence="11">EmrB/QacA subfamily drug resistance transporter</fullName>
    </submittedName>
</protein>
<dbReference type="RefSeq" id="WP_170211945.1">
    <property type="nucleotide sequence ID" value="NZ_RBXO01000001.1"/>
</dbReference>
<feature type="transmembrane region" description="Helical" evidence="9">
    <location>
        <begin position="419"/>
        <end position="443"/>
    </location>
</feature>
<dbReference type="InterPro" id="IPR020846">
    <property type="entry name" value="MFS_dom"/>
</dbReference>
<dbReference type="Gene3D" id="1.20.1720.10">
    <property type="entry name" value="Multidrug resistance protein D"/>
    <property type="match status" value="1"/>
</dbReference>
<organism evidence="11 12">
    <name type="scientific">Saccharothrix australiensis</name>
    <dbReference type="NCBI Taxonomy" id="2072"/>
    <lineage>
        <taxon>Bacteria</taxon>
        <taxon>Bacillati</taxon>
        <taxon>Actinomycetota</taxon>
        <taxon>Actinomycetes</taxon>
        <taxon>Pseudonocardiales</taxon>
        <taxon>Pseudonocardiaceae</taxon>
        <taxon>Saccharothrix</taxon>
    </lineage>
</organism>
<dbReference type="SUPFAM" id="SSF103473">
    <property type="entry name" value="MFS general substrate transporter"/>
    <property type="match status" value="1"/>
</dbReference>
<feature type="region of interest" description="Disordered" evidence="8">
    <location>
        <begin position="492"/>
        <end position="541"/>
    </location>
</feature>
<comment type="caution">
    <text evidence="11">The sequence shown here is derived from an EMBL/GenBank/DDBJ whole genome shotgun (WGS) entry which is preliminary data.</text>
</comment>
<evidence type="ECO:0000256" key="3">
    <source>
        <dbReference type="ARBA" id="ARBA00022448"/>
    </source>
</evidence>
<keyword evidence="12" id="KW-1185">Reference proteome</keyword>
<dbReference type="GO" id="GO:0022857">
    <property type="term" value="F:transmembrane transporter activity"/>
    <property type="evidence" value="ECO:0007669"/>
    <property type="project" value="InterPro"/>
</dbReference>
<evidence type="ECO:0000256" key="5">
    <source>
        <dbReference type="ARBA" id="ARBA00022692"/>
    </source>
</evidence>
<sequence>MTTGKPADTGGVSAVVEQRFAALGSRSRWAITLSVLAGIALSMLDQTVIGTAMPQVVADLHGTEAMYTWIVTTYLLTSTVTVPLYGRFSDLYGRKPLLLTGLTIFLVGSLLSGLATSMVALIFFRAVQGIGAGALLTLGATLLRDFYPPHTVVRLQGLLAANLVLSFLGGPLIGGFLTDHATWRWAFFINLPIGVVIVGVLAVLLPHQKVEHRTGRFDVPGVVLLISGVSLVLLGLSNKASVVDGTLLPWWSPQVAGLLALGLVLLVVLVRVERRAGAPVLPLHMLRNRTFLSATVAGLFFRVAMFPTVLFMPLYFQQVRGHDATTSGLLLLPVMAGLVASNRLTSLVVVRRGRAKAVLVAAAGLLTVVTGLFALLDADTSLWTTSAFLVLVGLGLGPSMGGISMVAQSSVDRADVGSATGGFVLLGQLGGTIGLAAGQTLFAQRLTGAGAPGVADPELMSSTIGSTIAVLGLVSGVLAFAALAVMEDIPLRVGPPKPPPARTGPPSSGSTHPADAPASTAGPAGGVGGTAPRPEAARQEH</sequence>
<feature type="transmembrane region" description="Helical" evidence="9">
    <location>
        <begin position="291"/>
        <end position="316"/>
    </location>
</feature>
<feature type="transmembrane region" description="Helical" evidence="9">
    <location>
        <begin position="183"/>
        <end position="205"/>
    </location>
</feature>
<dbReference type="AlphaFoldDB" id="A0A495W2Q9"/>
<feature type="transmembrane region" description="Helical" evidence="9">
    <location>
        <begin position="248"/>
        <end position="270"/>
    </location>
</feature>
<dbReference type="InterPro" id="IPR036259">
    <property type="entry name" value="MFS_trans_sf"/>
</dbReference>
<reference evidence="11 12" key="1">
    <citation type="submission" date="2018-10" db="EMBL/GenBank/DDBJ databases">
        <title>Sequencing the genomes of 1000 actinobacteria strains.</title>
        <authorList>
            <person name="Klenk H.-P."/>
        </authorList>
    </citation>
    <scope>NUCLEOTIDE SEQUENCE [LARGE SCALE GENOMIC DNA]</scope>
    <source>
        <strain evidence="11 12">DSM 43800</strain>
    </source>
</reference>
<dbReference type="Gene3D" id="1.20.1250.20">
    <property type="entry name" value="MFS general substrate transporter like domains"/>
    <property type="match status" value="1"/>
</dbReference>
<evidence type="ECO:0000256" key="9">
    <source>
        <dbReference type="SAM" id="Phobius"/>
    </source>
</evidence>
<feature type="transmembrane region" description="Helical" evidence="9">
    <location>
        <begin position="65"/>
        <end position="85"/>
    </location>
</feature>
<name>A0A495W2Q9_9PSEU</name>
<evidence type="ECO:0000313" key="12">
    <source>
        <dbReference type="Proteomes" id="UP000282084"/>
    </source>
</evidence>
<dbReference type="GO" id="GO:0005886">
    <property type="term" value="C:plasma membrane"/>
    <property type="evidence" value="ECO:0007669"/>
    <property type="project" value="UniProtKB-SubCell"/>
</dbReference>
<evidence type="ECO:0000256" key="2">
    <source>
        <dbReference type="ARBA" id="ARBA00007520"/>
    </source>
</evidence>
<dbReference type="PANTHER" id="PTHR23501:SF197">
    <property type="entry name" value="COMD"/>
    <property type="match status" value="1"/>
</dbReference>
<keyword evidence="3" id="KW-0813">Transport</keyword>
<feature type="transmembrane region" description="Helical" evidence="9">
    <location>
        <begin position="382"/>
        <end position="407"/>
    </location>
</feature>
<feature type="compositionally biased region" description="Pro residues" evidence="8">
    <location>
        <begin position="493"/>
        <end position="503"/>
    </location>
</feature>
<evidence type="ECO:0000256" key="7">
    <source>
        <dbReference type="ARBA" id="ARBA00023136"/>
    </source>
</evidence>
<dbReference type="InterPro" id="IPR011701">
    <property type="entry name" value="MFS"/>
</dbReference>
<evidence type="ECO:0000313" key="11">
    <source>
        <dbReference type="EMBL" id="RKT55654.1"/>
    </source>
</evidence>
<comment type="similarity">
    <text evidence="2">Belongs to the major facilitator superfamily. TCR/Tet family.</text>
</comment>
<keyword evidence="6 9" id="KW-1133">Transmembrane helix</keyword>
<keyword evidence="5 9" id="KW-0812">Transmembrane</keyword>
<dbReference type="FunFam" id="1.20.1720.10:FF:000004">
    <property type="entry name" value="EmrB/QacA family drug resistance transporter"/>
    <property type="match status" value="1"/>
</dbReference>
<dbReference type="Proteomes" id="UP000282084">
    <property type="component" value="Unassembled WGS sequence"/>
</dbReference>
<keyword evidence="4" id="KW-1003">Cell membrane</keyword>
<feature type="compositionally biased region" description="Low complexity" evidence="8">
    <location>
        <begin position="504"/>
        <end position="522"/>
    </location>
</feature>
<feature type="transmembrane region" description="Helical" evidence="9">
    <location>
        <begin position="217"/>
        <end position="236"/>
    </location>
</feature>
<evidence type="ECO:0000256" key="1">
    <source>
        <dbReference type="ARBA" id="ARBA00004651"/>
    </source>
</evidence>
<evidence type="ECO:0000256" key="6">
    <source>
        <dbReference type="ARBA" id="ARBA00022989"/>
    </source>
</evidence>
<feature type="transmembrane region" description="Helical" evidence="9">
    <location>
        <begin position="463"/>
        <end position="485"/>
    </location>
</feature>
<dbReference type="Pfam" id="PF07690">
    <property type="entry name" value="MFS_1"/>
    <property type="match status" value="1"/>
</dbReference>
<feature type="domain" description="Major facilitator superfamily (MFS) profile" evidence="10">
    <location>
        <begin position="31"/>
        <end position="493"/>
    </location>
</feature>
<dbReference type="EMBL" id="RBXO01000001">
    <property type="protein sequence ID" value="RKT55654.1"/>
    <property type="molecule type" value="Genomic_DNA"/>
</dbReference>